<dbReference type="AlphaFoldDB" id="A0A923I024"/>
<evidence type="ECO:0000256" key="1">
    <source>
        <dbReference type="SAM" id="SignalP"/>
    </source>
</evidence>
<dbReference type="RefSeq" id="WP_186880118.1">
    <property type="nucleotide sequence ID" value="NZ_JACOGG010000003.1"/>
</dbReference>
<accession>A0A923I024</accession>
<reference evidence="2" key="1">
    <citation type="submission" date="2020-08" db="EMBL/GenBank/DDBJ databases">
        <title>Novel species isolated from subtropical streams in China.</title>
        <authorList>
            <person name="Lu H."/>
        </authorList>
    </citation>
    <scope>NUCLEOTIDE SEQUENCE</scope>
    <source>
        <strain evidence="2">CY7W</strain>
    </source>
</reference>
<proteinExistence type="predicted"/>
<evidence type="ECO:0000313" key="2">
    <source>
        <dbReference type="EMBL" id="MBC3934502.1"/>
    </source>
</evidence>
<comment type="caution">
    <text evidence="2">The sequence shown here is derived from an EMBL/GenBank/DDBJ whole genome shotgun (WGS) entry which is preliminary data.</text>
</comment>
<keyword evidence="3" id="KW-1185">Reference proteome</keyword>
<gene>
    <name evidence="2" type="ORF">H8K47_03945</name>
</gene>
<organism evidence="2 3">
    <name type="scientific">Undibacterium rugosum</name>
    <dbReference type="NCBI Taxonomy" id="2762291"/>
    <lineage>
        <taxon>Bacteria</taxon>
        <taxon>Pseudomonadati</taxon>
        <taxon>Pseudomonadota</taxon>
        <taxon>Betaproteobacteria</taxon>
        <taxon>Burkholderiales</taxon>
        <taxon>Oxalobacteraceae</taxon>
        <taxon>Undibacterium</taxon>
    </lineage>
</organism>
<keyword evidence="1" id="KW-0732">Signal</keyword>
<evidence type="ECO:0000313" key="3">
    <source>
        <dbReference type="Proteomes" id="UP000612361"/>
    </source>
</evidence>
<protein>
    <submittedName>
        <fullName evidence="2">Uncharacterized protein</fullName>
    </submittedName>
</protein>
<feature type="chain" id="PRO_5037502755" evidence="1">
    <location>
        <begin position="28"/>
        <end position="71"/>
    </location>
</feature>
<dbReference type="EMBL" id="JACOGG010000003">
    <property type="protein sequence ID" value="MBC3934502.1"/>
    <property type="molecule type" value="Genomic_DNA"/>
</dbReference>
<name>A0A923I024_9BURK</name>
<sequence>MKHLLNKAGLCGILCAALFSPIWMAQAAPADWYWWSSKTSDARVCAQTSPGEGWTQEKQAYSDARCENKKR</sequence>
<dbReference type="Proteomes" id="UP000612361">
    <property type="component" value="Unassembled WGS sequence"/>
</dbReference>
<feature type="signal peptide" evidence="1">
    <location>
        <begin position="1"/>
        <end position="27"/>
    </location>
</feature>